<dbReference type="EMBL" id="VZRR01003635">
    <property type="protein sequence ID" value="NWW04207.1"/>
    <property type="molecule type" value="Genomic_DNA"/>
</dbReference>
<evidence type="ECO:0000256" key="2">
    <source>
        <dbReference type="SAM" id="MobiDB-lite"/>
    </source>
</evidence>
<dbReference type="PANTHER" id="PTHR10075:SF100">
    <property type="entry name" value="FASCICLIN-2"/>
    <property type="match status" value="1"/>
</dbReference>
<protein>
    <submittedName>
        <fullName evidence="4">IGS10 protein</fullName>
    </submittedName>
</protein>
<dbReference type="SMART" id="SM00408">
    <property type="entry name" value="IGc2"/>
    <property type="match status" value="1"/>
</dbReference>
<gene>
    <name evidence="4" type="primary">Igsf10_1</name>
    <name evidence="4" type="ORF">OREARF_R15258</name>
</gene>
<evidence type="ECO:0000313" key="5">
    <source>
        <dbReference type="Proteomes" id="UP000542358"/>
    </source>
</evidence>
<feature type="compositionally biased region" description="Polar residues" evidence="2">
    <location>
        <begin position="370"/>
        <end position="415"/>
    </location>
</feature>
<feature type="region of interest" description="Disordered" evidence="2">
    <location>
        <begin position="871"/>
        <end position="901"/>
    </location>
</feature>
<dbReference type="PANTHER" id="PTHR10075">
    <property type="entry name" value="BASIGIN RELATED"/>
    <property type="match status" value="1"/>
</dbReference>
<dbReference type="InterPro" id="IPR003598">
    <property type="entry name" value="Ig_sub2"/>
</dbReference>
<dbReference type="Pfam" id="PF13927">
    <property type="entry name" value="Ig_3"/>
    <property type="match status" value="1"/>
</dbReference>
<dbReference type="GO" id="GO:0005886">
    <property type="term" value="C:plasma membrane"/>
    <property type="evidence" value="ECO:0007669"/>
    <property type="project" value="TreeGrafter"/>
</dbReference>
<name>A0A7K6JV30_9PASE</name>
<accession>A0A7K6JV30</accession>
<dbReference type="InterPro" id="IPR013783">
    <property type="entry name" value="Ig-like_fold"/>
</dbReference>
<dbReference type="InterPro" id="IPR007110">
    <property type="entry name" value="Ig-like_dom"/>
</dbReference>
<feature type="region of interest" description="Disordered" evidence="2">
    <location>
        <begin position="334"/>
        <end position="428"/>
    </location>
</feature>
<feature type="compositionally biased region" description="Low complexity" evidence="2">
    <location>
        <begin position="798"/>
        <end position="813"/>
    </location>
</feature>
<evidence type="ECO:0000259" key="3">
    <source>
        <dbReference type="PROSITE" id="PS50835"/>
    </source>
</evidence>
<dbReference type="SUPFAM" id="SSF48726">
    <property type="entry name" value="Immunoglobulin"/>
    <property type="match status" value="2"/>
</dbReference>
<feature type="compositionally biased region" description="Low complexity" evidence="2">
    <location>
        <begin position="683"/>
        <end position="713"/>
    </location>
</feature>
<keyword evidence="5" id="KW-1185">Reference proteome</keyword>
<keyword evidence="1" id="KW-0393">Immunoglobulin domain</keyword>
<feature type="compositionally biased region" description="Low complexity" evidence="2">
    <location>
        <begin position="878"/>
        <end position="895"/>
    </location>
</feature>
<dbReference type="GO" id="GO:0098632">
    <property type="term" value="F:cell-cell adhesion mediator activity"/>
    <property type="evidence" value="ECO:0007669"/>
    <property type="project" value="TreeGrafter"/>
</dbReference>
<feature type="non-terminal residue" evidence="4">
    <location>
        <position position="901"/>
    </location>
</feature>
<dbReference type="PROSITE" id="PS50835">
    <property type="entry name" value="IG_LIKE"/>
    <property type="match status" value="1"/>
</dbReference>
<dbReference type="Proteomes" id="UP000542358">
    <property type="component" value="Unassembled WGS sequence"/>
</dbReference>
<dbReference type="GO" id="GO:0030424">
    <property type="term" value="C:axon"/>
    <property type="evidence" value="ECO:0007669"/>
    <property type="project" value="TreeGrafter"/>
</dbReference>
<evidence type="ECO:0000256" key="1">
    <source>
        <dbReference type="ARBA" id="ARBA00023319"/>
    </source>
</evidence>
<organism evidence="4 5">
    <name type="scientific">Oreocharis arfaki</name>
    <name type="common">tit berrypecker</name>
    <dbReference type="NCBI Taxonomy" id="979223"/>
    <lineage>
        <taxon>Eukaryota</taxon>
        <taxon>Metazoa</taxon>
        <taxon>Chordata</taxon>
        <taxon>Craniata</taxon>
        <taxon>Vertebrata</taxon>
        <taxon>Euteleostomi</taxon>
        <taxon>Archelosauria</taxon>
        <taxon>Archosauria</taxon>
        <taxon>Dinosauria</taxon>
        <taxon>Saurischia</taxon>
        <taxon>Theropoda</taxon>
        <taxon>Coelurosauria</taxon>
        <taxon>Aves</taxon>
        <taxon>Neognathae</taxon>
        <taxon>Neoaves</taxon>
        <taxon>Telluraves</taxon>
        <taxon>Australaves</taxon>
        <taxon>Passeriformes</taxon>
        <taxon>Passeroidea</taxon>
        <taxon>Paramythiidae</taxon>
        <taxon>Oreocharis</taxon>
    </lineage>
</organism>
<feature type="non-terminal residue" evidence="4">
    <location>
        <position position="1"/>
    </location>
</feature>
<feature type="domain" description="Ig-like" evidence="3">
    <location>
        <begin position="48"/>
        <end position="126"/>
    </location>
</feature>
<dbReference type="GO" id="GO:0070593">
    <property type="term" value="P:dendrite self-avoidance"/>
    <property type="evidence" value="ECO:0007669"/>
    <property type="project" value="TreeGrafter"/>
</dbReference>
<sequence length="901" mass="95169">EDGRIIVLQSGTLTLRAADVFDTGLYHCISTSHNAADVLPFRITVVDPLVGHHGVNGAQLPTALGSTLHLPCTSTAAPDAAVTWVLPEHTILRQSAGNKHLFANGTLRIQGVTERDVGYFRCVAANQYGVDLLVFQVLLRQDGTALKKMHGAVGEWEEGSGDELPHPAAAQRHPSATPATLTAQGQPAALAAGSQGTQSARQRNGHRKMPHWPYGDRAGRRFKGHRRQFVSLGRRVDPQRWAALLEKTKRNVTVTDRREVATEAPIQVHKLSEVPEGEEEMSGDLISPEEEFMIPATERSPVSALGRATELTITAGPEESASPTPARNTSLLLTEPLTPLPSPLPHSVAPGSKRPQTHPNPTDSWERSDLSQGSANGVKQSTVSSRTSTLFPAGQKSTHSGENNNQHLKSASMRATTEAAGTSKAVTPQSTADKLHVFTESIDKASTETDHQVPVATVNAPSSEFGPIYFHSNQKGGTPKPPSASTSATRQQIQIIQDVPTHPPQLQQHYGRRRKISGRRRTVRPGRIPSMKEHRYNFGRPGSARGSTAVATGVQLNMNYVSNVPTSNNLSSSINPFSPEAPLPPPSTMNMPLEHPVGTHQNTALLREEENGRSARQKAAATGVSVAAKDTATTATSAWGAMALKPTVMPVTTPQTDTRVTKSKMFRAGGRRGQRRKRPPKARAPQRVAAAHSTAATAAASAATPTVTAATPAAGPPRLTPAEPLPGSIIAVSTTTTAALWIPDTPEVPQHRPTAATQTSASLGTWASTQAATSLPGSLTAQSPTVDLQTTPVTQTNTQLATSPPASPAQTPTMGLQTSPWLDEPPGATSALPAAVRATSAPVPAQHIRATAMAGEKSYLKTGEGVVQENQAAEATFPARTVPSAPAAVTAPSTRHPSPLP</sequence>
<dbReference type="GO" id="GO:0007156">
    <property type="term" value="P:homophilic cell adhesion via plasma membrane adhesion molecules"/>
    <property type="evidence" value="ECO:0007669"/>
    <property type="project" value="TreeGrafter"/>
</dbReference>
<dbReference type="SMART" id="SM00409">
    <property type="entry name" value="IG"/>
    <property type="match status" value="1"/>
</dbReference>
<dbReference type="InterPro" id="IPR003599">
    <property type="entry name" value="Ig_sub"/>
</dbReference>
<proteinExistence type="predicted"/>
<reference evidence="4 5" key="1">
    <citation type="submission" date="2019-09" db="EMBL/GenBank/DDBJ databases">
        <title>Bird 10,000 Genomes (B10K) Project - Family phase.</title>
        <authorList>
            <person name="Zhang G."/>
        </authorList>
    </citation>
    <scope>NUCLEOTIDE SEQUENCE [LARGE SCALE GENOMIC DNA]</scope>
    <source>
        <strain evidence="4">B10K-DU-029-42</strain>
        <tissue evidence="4">Muscle</tissue>
    </source>
</reference>
<feature type="region of interest" description="Disordered" evidence="2">
    <location>
        <begin position="795"/>
        <end position="829"/>
    </location>
</feature>
<dbReference type="GO" id="GO:0007411">
    <property type="term" value="P:axon guidance"/>
    <property type="evidence" value="ECO:0007669"/>
    <property type="project" value="TreeGrafter"/>
</dbReference>
<evidence type="ECO:0000313" key="4">
    <source>
        <dbReference type="EMBL" id="NWW04207.1"/>
    </source>
</evidence>
<feature type="region of interest" description="Disordered" evidence="2">
    <location>
        <begin position="652"/>
        <end position="726"/>
    </location>
</feature>
<feature type="region of interest" description="Disordered" evidence="2">
    <location>
        <begin position="156"/>
        <end position="219"/>
    </location>
</feature>
<feature type="region of interest" description="Disordered" evidence="2">
    <location>
        <begin position="463"/>
        <end position="490"/>
    </location>
</feature>
<comment type="caution">
    <text evidence="4">The sequence shown here is derived from an EMBL/GenBank/DDBJ whole genome shotgun (WGS) entry which is preliminary data.</text>
</comment>
<dbReference type="AlphaFoldDB" id="A0A7K6JV30"/>
<dbReference type="Gene3D" id="2.60.40.10">
    <property type="entry name" value="Immunoglobulins"/>
    <property type="match status" value="1"/>
</dbReference>
<dbReference type="CDD" id="cd00096">
    <property type="entry name" value="Ig"/>
    <property type="match status" value="1"/>
</dbReference>
<dbReference type="InterPro" id="IPR036179">
    <property type="entry name" value="Ig-like_dom_sf"/>
</dbReference>
<feature type="compositionally biased region" description="Basic residues" evidence="2">
    <location>
        <begin position="661"/>
        <end position="681"/>
    </location>
</feature>